<evidence type="ECO:0000256" key="1">
    <source>
        <dbReference type="SAM" id="MobiDB-lite"/>
    </source>
</evidence>
<sequence length="684" mass="76547">MNSSSHPELRQLRTHLQSIHDSITHFQPPVKRPPILDSALEVIQNPNEDTHWLQHENIPGLKKLRETIKVDLDILEKFLEDPDSAHLPPLSTNAPYLIAVWNEVLCAPQPVACVFKGFSMVPPEPGTKPSSTEAKKQRAAEANQQRIPEAKVDVVADHRRRWIRVNTIKNSRILAEFREIDSYLTESEDSDSEDEDYRPSLAQKEFDNSVLRMGRSLIAAAKANPLRLPSSRSSTDTVTEIISRVTMRLTRLDPEGEPNDPRIAQTIQGLKDMGIDVELGERQPEEIPEVPRSSQPDVTRMVFEPTPKVNLDLSALIALVSDLTHAALPKSIDEANKRFVPPQKYLDWKKKMTATKARAKALGKSNAEIAAELELADAEGGDGEDPGELPFYAQQDLAKHSRALTNQVLQEMGKGLLQEMYDRLSSISTPPDQIEFWTTPEARDRCLRIVSKIGGPNEKRRVKALLFNPDVDSDEQGFDTLEQAEEAYWRDSRFGHKFIPLIPIRLHSTLNEDKGTPETGGRPPFFHSLDKTCYDILESEGLNPRQTSFSMVNGRLNAPRIPTASKNALARAVVTKTNPRLTAHTVQSMLWGARLGWTTLTANRTSVKAIVKEINSRQRVVVFGDGEVVDVREKSDTDELREALQSISVADTASATAAIWIIDPRSLAEGMRSDSEEAPEIWRS</sequence>
<dbReference type="Proteomes" id="UP001383192">
    <property type="component" value="Unassembled WGS sequence"/>
</dbReference>
<dbReference type="PANTHER" id="PTHR13379">
    <property type="entry name" value="UNCHARACTERIZED DUF1308"/>
    <property type="match status" value="1"/>
</dbReference>
<comment type="caution">
    <text evidence="2">The sequence shown here is derived from an EMBL/GenBank/DDBJ whole genome shotgun (WGS) entry which is preliminary data.</text>
</comment>
<name>A0AAW0CCE0_9AGAR</name>
<dbReference type="EMBL" id="JAYKXP010000044">
    <property type="protein sequence ID" value="KAK7037794.1"/>
    <property type="molecule type" value="Genomic_DNA"/>
</dbReference>
<gene>
    <name evidence="2" type="ORF">VNI00_010755</name>
</gene>
<dbReference type="AlphaFoldDB" id="A0AAW0CCE0"/>
<feature type="region of interest" description="Disordered" evidence="1">
    <location>
        <begin position="123"/>
        <end position="145"/>
    </location>
</feature>
<protein>
    <recommendedName>
        <fullName evidence="4">DUF1308 domain-containing protein</fullName>
    </recommendedName>
</protein>
<evidence type="ECO:0000313" key="2">
    <source>
        <dbReference type="EMBL" id="KAK7037794.1"/>
    </source>
</evidence>
<evidence type="ECO:0008006" key="4">
    <source>
        <dbReference type="Google" id="ProtNLM"/>
    </source>
</evidence>
<reference evidence="2 3" key="1">
    <citation type="submission" date="2024-01" db="EMBL/GenBank/DDBJ databases">
        <title>A draft genome for a cacao thread blight-causing isolate of Paramarasmius palmivorus.</title>
        <authorList>
            <person name="Baruah I.K."/>
            <person name="Bukari Y."/>
            <person name="Amoako-Attah I."/>
            <person name="Meinhardt L.W."/>
            <person name="Bailey B.A."/>
            <person name="Cohen S.P."/>
        </authorList>
    </citation>
    <scope>NUCLEOTIDE SEQUENCE [LARGE SCALE GENOMIC DNA]</scope>
    <source>
        <strain evidence="2 3">GH-12</strain>
    </source>
</reference>
<accession>A0AAW0CCE0</accession>
<proteinExistence type="predicted"/>
<dbReference type="PANTHER" id="PTHR13379:SF0">
    <property type="entry name" value="UPF0415 PROTEIN C7ORF25"/>
    <property type="match status" value="1"/>
</dbReference>
<keyword evidence="3" id="KW-1185">Reference proteome</keyword>
<evidence type="ECO:0000313" key="3">
    <source>
        <dbReference type="Proteomes" id="UP001383192"/>
    </source>
</evidence>
<organism evidence="2 3">
    <name type="scientific">Paramarasmius palmivorus</name>
    <dbReference type="NCBI Taxonomy" id="297713"/>
    <lineage>
        <taxon>Eukaryota</taxon>
        <taxon>Fungi</taxon>
        <taxon>Dikarya</taxon>
        <taxon>Basidiomycota</taxon>
        <taxon>Agaricomycotina</taxon>
        <taxon>Agaricomycetes</taxon>
        <taxon>Agaricomycetidae</taxon>
        <taxon>Agaricales</taxon>
        <taxon>Marasmiineae</taxon>
        <taxon>Marasmiaceae</taxon>
        <taxon>Paramarasmius</taxon>
    </lineage>
</organism>